<evidence type="ECO:0000313" key="2">
    <source>
        <dbReference type="EMBL" id="XHH49897.1"/>
    </source>
</evidence>
<dbReference type="AlphaFoldDB" id="A0ABD8B7A5"/>
<protein>
    <recommendedName>
        <fullName evidence="1">Beta-ketoacyl synthase C-terminal domain-containing protein</fullName>
    </recommendedName>
</protein>
<feature type="domain" description="Beta-ketoacyl synthase C-terminal" evidence="1">
    <location>
        <begin position="205"/>
        <end position="301"/>
    </location>
</feature>
<dbReference type="KEGG" id="ckh:LVJ77_12620"/>
<dbReference type="EMBL" id="CP091521">
    <property type="protein sequence ID" value="XHH49897.1"/>
    <property type="molecule type" value="Genomic_DNA"/>
</dbReference>
<name>A0ABD8B7A5_9NEIS</name>
<evidence type="ECO:0000259" key="1">
    <source>
        <dbReference type="Pfam" id="PF02801"/>
    </source>
</evidence>
<keyword evidence="3" id="KW-1185">Reference proteome</keyword>
<proteinExistence type="predicted"/>
<dbReference type="Gene3D" id="3.40.47.10">
    <property type="match status" value="1"/>
</dbReference>
<accession>A0ABD8B7A5</accession>
<sequence length="330" mass="33984">MAETVFVRGGSVVCAQGAARLNTGLAGLDFAQGRSVPRRLSVLGQSRSLPYFAAFAEELLTAQALFDVLEAQIRAAADDAGVPQAELCRVPVFIGSGAYVLSDRERCGTAGARAYSLDETAARLRRRFANPNVFALATSCTASAQAIVQAARAAAWSGTAVAAGVESFNRLTLAHFDAMGLSEAGVVLGEAAAAVVLSAQTGGTAVLRGITARTDHAALTAPCPRALTRLADDCLHRAALTADGIGAVKTHGGGNYAAEERAFAAFRRRISFKPYIGHTLGAAGVAETVLLVGCLQRGHLPDGTPAPDSVLDYFPGFGGSHAAWVVQTAS</sequence>
<dbReference type="Pfam" id="PF02801">
    <property type="entry name" value="Ketoacyl-synt_C"/>
    <property type="match status" value="1"/>
</dbReference>
<gene>
    <name evidence="2" type="ORF">LVJ77_12620</name>
</gene>
<dbReference type="InterPro" id="IPR014031">
    <property type="entry name" value="Ketoacyl_synth_C"/>
</dbReference>
<dbReference type="InterPro" id="IPR016039">
    <property type="entry name" value="Thiolase-like"/>
</dbReference>
<dbReference type="RefSeq" id="WP_027010322.1">
    <property type="nucleotide sequence ID" value="NZ_CP091521.1"/>
</dbReference>
<dbReference type="Proteomes" id="UP000831534">
    <property type="component" value="Chromosome"/>
</dbReference>
<reference evidence="2 3" key="1">
    <citation type="journal article" date="2022" name="Res Sq">
        <title>Evolution of multicellular longitudinally dividing oral cavity symbionts (Neisseriaceae).</title>
        <authorList>
            <person name="Nyongesa S."/>
            <person name="Weber P."/>
            <person name="Bernet E."/>
            <person name="Pullido F."/>
            <person name="Nieckarz M."/>
            <person name="Delaby M."/>
            <person name="Nieves C."/>
            <person name="Viehboeck T."/>
            <person name="Krause N."/>
            <person name="Rivera-Millot A."/>
            <person name="Nakamura A."/>
            <person name="Vischer N."/>
            <person name="VanNieuwenhze M."/>
            <person name="Brun Y."/>
            <person name="Cava F."/>
            <person name="Bulgheresi S."/>
            <person name="Veyrier F."/>
        </authorList>
    </citation>
    <scope>NUCLEOTIDE SEQUENCE [LARGE SCALE GENOMIC DNA]</scope>
    <source>
        <strain evidence="2 3">17694</strain>
    </source>
</reference>
<evidence type="ECO:0000313" key="3">
    <source>
        <dbReference type="Proteomes" id="UP000831534"/>
    </source>
</evidence>
<dbReference type="SUPFAM" id="SSF53901">
    <property type="entry name" value="Thiolase-like"/>
    <property type="match status" value="2"/>
</dbReference>
<organism evidence="2 3">
    <name type="scientific">Conchiformibius kuhniae</name>
    <dbReference type="NCBI Taxonomy" id="211502"/>
    <lineage>
        <taxon>Bacteria</taxon>
        <taxon>Pseudomonadati</taxon>
        <taxon>Pseudomonadota</taxon>
        <taxon>Betaproteobacteria</taxon>
        <taxon>Neisseriales</taxon>
        <taxon>Neisseriaceae</taxon>
        <taxon>Conchiformibius</taxon>
    </lineage>
</organism>